<dbReference type="Proteomes" id="UP000886687">
    <property type="component" value="Unassembled WGS sequence"/>
</dbReference>
<dbReference type="EMBL" id="JAEPDI010000004">
    <property type="protein sequence ID" value="MCG7938842.1"/>
    <property type="molecule type" value="Genomic_DNA"/>
</dbReference>
<accession>A0A9E4K428</accession>
<dbReference type="InterPro" id="IPR021936">
    <property type="entry name" value="DUF3549"/>
</dbReference>
<dbReference type="AlphaFoldDB" id="A0A9E4K428"/>
<sequence>MNQIATLTEFLESGGLQLNYYDMGRRVTPIQRDVFVSFELTDTPYPAPLQQQAWFALILSDPQQKELDPMIWFVRFPLDEQAKLLQAARDDFLHRLMENLGQSAAGKREEMQAAIQDNPYLFQPKEERLAIFHARFTASLNRPVSRHYEHAKAYFQGELGWDQWSFVGYQGIADLAARIGSEISEDQIVAAIAELPAPPLEALCHCLENEFTSKPITLALIKRARQTMKQPQADLRIISSVIRGISQSIAVEHRNELILKALEHPISSHSELLVAISGRAWECLSEQQISEKFLQRLAENEVGQELFDGVLSDLLYMPSSRTWLQSSLRNPQRSEQLNRAISHFFDSLRQPGAD</sequence>
<name>A0A9E4K428_9GAMM</name>
<evidence type="ECO:0000313" key="2">
    <source>
        <dbReference type="Proteomes" id="UP000886687"/>
    </source>
</evidence>
<evidence type="ECO:0000313" key="1">
    <source>
        <dbReference type="EMBL" id="MCG7938842.1"/>
    </source>
</evidence>
<dbReference type="Pfam" id="PF12069">
    <property type="entry name" value="DUF3549"/>
    <property type="match status" value="1"/>
</dbReference>
<gene>
    <name evidence="1" type="ORF">JAZ04_08285</name>
</gene>
<proteinExistence type="predicted"/>
<reference evidence="1" key="1">
    <citation type="journal article" date="2021" name="Proc. Natl. Acad. Sci. U.S.A.">
        <title>Global biogeography of chemosynthetic symbionts reveals both localized and globally distributed symbiont groups. .</title>
        <authorList>
            <person name="Osvatic J.T."/>
            <person name="Wilkins L.G.E."/>
            <person name="Leibrecht L."/>
            <person name="Leray M."/>
            <person name="Zauner S."/>
            <person name="Polzin J."/>
            <person name="Camacho Y."/>
            <person name="Gros O."/>
            <person name="van Gils J.A."/>
            <person name="Eisen J.A."/>
            <person name="Petersen J.M."/>
            <person name="Yuen B."/>
        </authorList>
    </citation>
    <scope>NUCLEOTIDE SEQUENCE</scope>
    <source>
        <strain evidence="1">MAGL173</strain>
    </source>
</reference>
<comment type="caution">
    <text evidence="1">The sequence shown here is derived from an EMBL/GenBank/DDBJ whole genome shotgun (WGS) entry which is preliminary data.</text>
</comment>
<protein>
    <submittedName>
        <fullName evidence="1">DUF3549 family protein</fullName>
    </submittedName>
</protein>
<organism evidence="1 2">
    <name type="scientific">Candidatus Thiodiazotropha lotti</name>
    <dbReference type="NCBI Taxonomy" id="2792787"/>
    <lineage>
        <taxon>Bacteria</taxon>
        <taxon>Pseudomonadati</taxon>
        <taxon>Pseudomonadota</taxon>
        <taxon>Gammaproteobacteria</taxon>
        <taxon>Chromatiales</taxon>
        <taxon>Sedimenticolaceae</taxon>
        <taxon>Candidatus Thiodiazotropha</taxon>
    </lineage>
</organism>